<organism evidence="2 3">
    <name type="scientific">Teladorsagia circumcincta</name>
    <name type="common">Brown stomach worm</name>
    <name type="synonym">Ostertagia circumcincta</name>
    <dbReference type="NCBI Taxonomy" id="45464"/>
    <lineage>
        <taxon>Eukaryota</taxon>
        <taxon>Metazoa</taxon>
        <taxon>Ecdysozoa</taxon>
        <taxon>Nematoda</taxon>
        <taxon>Chromadorea</taxon>
        <taxon>Rhabditida</taxon>
        <taxon>Rhabditina</taxon>
        <taxon>Rhabditomorpha</taxon>
        <taxon>Strongyloidea</taxon>
        <taxon>Trichostrongylidae</taxon>
        <taxon>Teladorsagia</taxon>
    </lineage>
</organism>
<dbReference type="OrthoDB" id="5794356at2759"/>
<sequence>MRPAMLYGSERVWPRQKNQERQIHFAEMRMLRWACGWTRLDRDYRIRPPMDSEEEGKRPRGAPKKRWRDVNKKA</sequence>
<accession>A0A2G9U7K3</accession>
<dbReference type="Proteomes" id="UP000230423">
    <property type="component" value="Unassembled WGS sequence"/>
</dbReference>
<reference evidence="2 3" key="1">
    <citation type="submission" date="2015-09" db="EMBL/GenBank/DDBJ databases">
        <title>Draft genome of the parasitic nematode Teladorsagia circumcincta isolate WARC Sus (inbred).</title>
        <authorList>
            <person name="Mitreva M."/>
        </authorList>
    </citation>
    <scope>NUCLEOTIDE SEQUENCE [LARGE SCALE GENOMIC DNA]</scope>
    <source>
        <strain evidence="2 3">S</strain>
    </source>
</reference>
<evidence type="ECO:0000256" key="1">
    <source>
        <dbReference type="SAM" id="MobiDB-lite"/>
    </source>
</evidence>
<dbReference type="AlphaFoldDB" id="A0A2G9U7K3"/>
<dbReference type="EMBL" id="KZ348981">
    <property type="protein sequence ID" value="PIO65480.1"/>
    <property type="molecule type" value="Genomic_DNA"/>
</dbReference>
<gene>
    <name evidence="2" type="ORF">TELCIR_12848</name>
</gene>
<feature type="region of interest" description="Disordered" evidence="1">
    <location>
        <begin position="48"/>
        <end position="74"/>
    </location>
</feature>
<protein>
    <submittedName>
        <fullName evidence="2">Uncharacterized protein</fullName>
    </submittedName>
</protein>
<name>A0A2G9U7K3_TELCI</name>
<evidence type="ECO:0000313" key="2">
    <source>
        <dbReference type="EMBL" id="PIO65480.1"/>
    </source>
</evidence>
<keyword evidence="3" id="KW-1185">Reference proteome</keyword>
<evidence type="ECO:0000313" key="3">
    <source>
        <dbReference type="Proteomes" id="UP000230423"/>
    </source>
</evidence>
<proteinExistence type="predicted"/>
<feature type="compositionally biased region" description="Basic and acidic residues" evidence="1">
    <location>
        <begin position="48"/>
        <end position="58"/>
    </location>
</feature>